<dbReference type="PROSITE" id="PS50006">
    <property type="entry name" value="FHA_DOMAIN"/>
    <property type="match status" value="1"/>
</dbReference>
<reference evidence="4 5" key="1">
    <citation type="submission" date="2019-10" db="EMBL/GenBank/DDBJ databases">
        <title>Genome sequence of Luteimicrobium xylanilyticum HY-24.</title>
        <authorList>
            <person name="Kim D.Y."/>
            <person name="Park H.-Y."/>
        </authorList>
    </citation>
    <scope>NUCLEOTIDE SEQUENCE [LARGE SCALE GENOMIC DNA]</scope>
    <source>
        <strain evidence="4 5">HY-24</strain>
    </source>
</reference>
<dbReference type="AlphaFoldDB" id="A0A5P9QGR7"/>
<dbReference type="Pfam" id="PF00498">
    <property type="entry name" value="FHA"/>
    <property type="match status" value="1"/>
</dbReference>
<dbReference type="CDD" id="cd00060">
    <property type="entry name" value="FHA"/>
    <property type="match status" value="1"/>
</dbReference>
<dbReference type="Pfam" id="PF12401">
    <property type="entry name" value="FhaA_N"/>
    <property type="match status" value="1"/>
</dbReference>
<dbReference type="InterPro" id="IPR042287">
    <property type="entry name" value="FhaA_N_sf"/>
</dbReference>
<feature type="compositionally biased region" description="Polar residues" evidence="2">
    <location>
        <begin position="131"/>
        <end position="144"/>
    </location>
</feature>
<evidence type="ECO:0000313" key="5">
    <source>
        <dbReference type="Proteomes" id="UP000326702"/>
    </source>
</evidence>
<dbReference type="SUPFAM" id="SSF49879">
    <property type="entry name" value="SMAD/FHA domain"/>
    <property type="match status" value="1"/>
</dbReference>
<gene>
    <name evidence="4" type="ORF">KDY119_03757</name>
</gene>
<evidence type="ECO:0000313" key="4">
    <source>
        <dbReference type="EMBL" id="QFV00221.1"/>
    </source>
</evidence>
<sequence>MGVLDRFEQNVERAFNNAFAKLGRGEVKPVDLASALRREVDDRVAVVGRDRAVAPNEFTIRLASDDFARIEDWGAEALADELAATVTDHAAEQHYAFVGPVSVTFDEDDSLHPGQYQVHSASVRGAVPSAPNGNGQQAHGQPSYHQGPVPSAPTPSLRHPLIDIDGQRYLLTGPVTVIGRGSEADIVVDDPGVSRRHLEIRVTPDGVVATDLGSTNGLFVEGHQVPAATLLDGNSLTIGRTRIMFWTGAADEAG</sequence>
<dbReference type="InterPro" id="IPR022128">
    <property type="entry name" value="FhaA_N"/>
</dbReference>
<evidence type="ECO:0000256" key="1">
    <source>
        <dbReference type="ARBA" id="ARBA00022553"/>
    </source>
</evidence>
<evidence type="ECO:0000259" key="3">
    <source>
        <dbReference type="PROSITE" id="PS50006"/>
    </source>
</evidence>
<keyword evidence="1" id="KW-0597">Phosphoprotein</keyword>
<accession>A0A5P9QGR7</accession>
<dbReference type="EMBL" id="CP045529">
    <property type="protein sequence ID" value="QFV00221.1"/>
    <property type="molecule type" value="Genomic_DNA"/>
</dbReference>
<keyword evidence="5" id="KW-1185">Reference proteome</keyword>
<feature type="region of interest" description="Disordered" evidence="2">
    <location>
        <begin position="125"/>
        <end position="158"/>
    </location>
</feature>
<dbReference type="Gene3D" id="2.60.200.20">
    <property type="match status" value="1"/>
</dbReference>
<dbReference type="InterPro" id="IPR050923">
    <property type="entry name" value="Cell_Proc_Reg/RNA_Proc"/>
</dbReference>
<dbReference type="Gene3D" id="3.30.2320.60">
    <property type="entry name" value="FhaA, phosphopeptide-binding domain (DUF3662)"/>
    <property type="match status" value="1"/>
</dbReference>
<dbReference type="OrthoDB" id="151099at2"/>
<dbReference type="InterPro" id="IPR008984">
    <property type="entry name" value="SMAD_FHA_dom_sf"/>
</dbReference>
<dbReference type="Proteomes" id="UP000326702">
    <property type="component" value="Chromosome"/>
</dbReference>
<proteinExistence type="predicted"/>
<dbReference type="PANTHER" id="PTHR23308">
    <property type="entry name" value="NUCLEAR INHIBITOR OF PROTEIN PHOSPHATASE-1"/>
    <property type="match status" value="1"/>
</dbReference>
<feature type="domain" description="FHA" evidence="3">
    <location>
        <begin position="176"/>
        <end position="225"/>
    </location>
</feature>
<dbReference type="InterPro" id="IPR000253">
    <property type="entry name" value="FHA_dom"/>
</dbReference>
<organism evidence="4 5">
    <name type="scientific">Luteimicrobium xylanilyticum</name>
    <dbReference type="NCBI Taxonomy" id="1133546"/>
    <lineage>
        <taxon>Bacteria</taxon>
        <taxon>Bacillati</taxon>
        <taxon>Actinomycetota</taxon>
        <taxon>Actinomycetes</taxon>
        <taxon>Micrococcales</taxon>
        <taxon>Luteimicrobium</taxon>
    </lineage>
</organism>
<dbReference type="KEGG" id="lxl:KDY119_03757"/>
<name>A0A5P9QGR7_9MICO</name>
<dbReference type="SMART" id="SM00240">
    <property type="entry name" value="FHA"/>
    <property type="match status" value="1"/>
</dbReference>
<evidence type="ECO:0000256" key="2">
    <source>
        <dbReference type="SAM" id="MobiDB-lite"/>
    </source>
</evidence>
<protein>
    <submittedName>
        <fullName evidence="4">FHA domain-containing protein FhaA</fullName>
    </submittedName>
</protein>
<dbReference type="RefSeq" id="WP_036955327.1">
    <property type="nucleotide sequence ID" value="NZ_BAABIH010000007.1"/>
</dbReference>